<dbReference type="PANTHER" id="PTHR43673">
    <property type="entry name" value="NAD(P)H NITROREDUCTASE YDGI-RELATED"/>
    <property type="match status" value="1"/>
</dbReference>
<evidence type="ECO:0000256" key="5">
    <source>
        <dbReference type="ARBA" id="ARBA00023002"/>
    </source>
</evidence>
<dbReference type="GO" id="GO:0016491">
    <property type="term" value="F:oxidoreductase activity"/>
    <property type="evidence" value="ECO:0007669"/>
    <property type="project" value="UniProtKB-KW"/>
</dbReference>
<evidence type="ECO:0000256" key="4">
    <source>
        <dbReference type="ARBA" id="ARBA00022643"/>
    </source>
</evidence>
<protein>
    <submittedName>
        <fullName evidence="7">Nitroreductase</fullName>
    </submittedName>
</protein>
<sequence length="166" mass="17494">MSIQEAIYARQATRSFTTEAVPEEKLQKIIIAGQAAPVGMGQYENYHFTTITSAAAIAKIEAAGSGHPYYGAPAVVIISIKNNGPMEQVSAGAMVENMALLATEQDLASCVVAGALQPLLKDEKLASEIKIPAGFVPCISLAVGYPKEHLKPAASNRHEVASDDIN</sequence>
<dbReference type="EMBL" id="BFFP01000043">
    <property type="protein sequence ID" value="GBG95612.1"/>
    <property type="molecule type" value="Genomic_DNA"/>
</dbReference>
<dbReference type="OrthoDB" id="9783470at2"/>
<dbReference type="RefSeq" id="WP_124978059.1">
    <property type="nucleotide sequence ID" value="NZ_BFFP01000043.1"/>
</dbReference>
<feature type="domain" description="Putative nitroreductase TM1586" evidence="6">
    <location>
        <begin position="3"/>
        <end position="150"/>
    </location>
</feature>
<organism evidence="7 8">
    <name type="scientific">Ligilactobacillus salitolerans</name>
    <dbReference type="NCBI Taxonomy" id="1808352"/>
    <lineage>
        <taxon>Bacteria</taxon>
        <taxon>Bacillati</taxon>
        <taxon>Bacillota</taxon>
        <taxon>Bacilli</taxon>
        <taxon>Lactobacillales</taxon>
        <taxon>Lactobacillaceae</taxon>
        <taxon>Ligilactobacillus</taxon>
    </lineage>
</organism>
<keyword evidence="5" id="KW-0560">Oxidoreductase</keyword>
<evidence type="ECO:0000256" key="3">
    <source>
        <dbReference type="ARBA" id="ARBA00022630"/>
    </source>
</evidence>
<dbReference type="PANTHER" id="PTHR43673:SF2">
    <property type="entry name" value="NITROREDUCTASE"/>
    <property type="match status" value="1"/>
</dbReference>
<comment type="cofactor">
    <cofactor evidence="1">
        <name>FMN</name>
        <dbReference type="ChEBI" id="CHEBI:58210"/>
    </cofactor>
</comment>
<dbReference type="AlphaFoldDB" id="A0A401IVR7"/>
<dbReference type="Proteomes" id="UP000286848">
    <property type="component" value="Unassembled WGS sequence"/>
</dbReference>
<comment type="caution">
    <text evidence="7">The sequence shown here is derived from an EMBL/GenBank/DDBJ whole genome shotgun (WGS) entry which is preliminary data.</text>
</comment>
<dbReference type="SUPFAM" id="SSF55469">
    <property type="entry name" value="FMN-dependent nitroreductase-like"/>
    <property type="match status" value="1"/>
</dbReference>
<dbReference type="InterPro" id="IPR000415">
    <property type="entry name" value="Nitroreductase-like"/>
</dbReference>
<comment type="similarity">
    <text evidence="2">Belongs to the nitroreductase family.</text>
</comment>
<gene>
    <name evidence="7" type="primary">nfnB</name>
    <name evidence="7" type="ORF">LFYK43_20710</name>
</gene>
<name>A0A401IVR7_9LACO</name>
<dbReference type="Pfam" id="PF14512">
    <property type="entry name" value="TM1586_NiRdase"/>
    <property type="match status" value="1"/>
</dbReference>
<dbReference type="InterPro" id="IPR029478">
    <property type="entry name" value="TM1586_NiRdase"/>
</dbReference>
<dbReference type="Gene3D" id="3.40.109.10">
    <property type="entry name" value="NADH Oxidase"/>
    <property type="match status" value="1"/>
</dbReference>
<evidence type="ECO:0000313" key="8">
    <source>
        <dbReference type="Proteomes" id="UP000286848"/>
    </source>
</evidence>
<proteinExistence type="inferred from homology"/>
<evidence type="ECO:0000256" key="1">
    <source>
        <dbReference type="ARBA" id="ARBA00001917"/>
    </source>
</evidence>
<dbReference type="CDD" id="cd02062">
    <property type="entry name" value="Nitro_FMN_reductase"/>
    <property type="match status" value="1"/>
</dbReference>
<keyword evidence="3" id="KW-0285">Flavoprotein</keyword>
<keyword evidence="8" id="KW-1185">Reference proteome</keyword>
<evidence type="ECO:0000259" key="6">
    <source>
        <dbReference type="Pfam" id="PF14512"/>
    </source>
</evidence>
<accession>A0A401IVR7</accession>
<keyword evidence="4" id="KW-0288">FMN</keyword>
<reference evidence="7 8" key="1">
    <citation type="journal article" date="2019" name="Int. J. Syst. Evol. Microbiol.">
        <title>Lactobacillus salitolerans sp. nov., a novel lactic acid bacterium isolated from spent mushroom substrates.</title>
        <authorList>
            <person name="Tohno M."/>
            <person name="Tanizawa Y."/>
            <person name="Kojima Y."/>
            <person name="Sakamoto M."/>
            <person name="Nakamura Y."/>
            <person name="Ohkuma M."/>
            <person name="Kobayashi H."/>
        </authorList>
    </citation>
    <scope>NUCLEOTIDE SEQUENCE [LARGE SCALE GENOMIC DNA]</scope>
    <source>
        <strain evidence="7 8">YK43</strain>
    </source>
</reference>
<evidence type="ECO:0000256" key="2">
    <source>
        <dbReference type="ARBA" id="ARBA00007118"/>
    </source>
</evidence>
<evidence type="ECO:0000313" key="7">
    <source>
        <dbReference type="EMBL" id="GBG95612.1"/>
    </source>
</evidence>